<dbReference type="EMBL" id="VTPC01008302">
    <property type="protein sequence ID" value="KAF2892984.1"/>
    <property type="molecule type" value="Genomic_DNA"/>
</dbReference>
<keyword evidence="3" id="KW-0732">Signal</keyword>
<feature type="compositionally biased region" description="Polar residues" evidence="1">
    <location>
        <begin position="230"/>
        <end position="253"/>
    </location>
</feature>
<evidence type="ECO:0000256" key="3">
    <source>
        <dbReference type="SAM" id="SignalP"/>
    </source>
</evidence>
<feature type="compositionally biased region" description="Basic and acidic residues" evidence="1">
    <location>
        <begin position="143"/>
        <end position="182"/>
    </location>
</feature>
<evidence type="ECO:0000256" key="1">
    <source>
        <dbReference type="SAM" id="MobiDB-lite"/>
    </source>
</evidence>
<evidence type="ECO:0000313" key="4">
    <source>
        <dbReference type="EMBL" id="KAF2892984.1"/>
    </source>
</evidence>
<reference evidence="4" key="1">
    <citation type="submission" date="2019-08" db="EMBL/GenBank/DDBJ databases">
        <title>The genome of the North American firefly Photinus pyralis.</title>
        <authorList>
            <consortium name="Photinus pyralis genome working group"/>
            <person name="Fallon T.R."/>
            <person name="Sander Lower S.E."/>
            <person name="Weng J.-K."/>
        </authorList>
    </citation>
    <scope>NUCLEOTIDE SEQUENCE</scope>
    <source>
        <strain evidence="4">TRF0915ILg1</strain>
        <tissue evidence="4">Whole body</tissue>
    </source>
</reference>
<gene>
    <name evidence="4" type="ORF">ILUMI_13188</name>
</gene>
<feature type="region of interest" description="Disordered" evidence="1">
    <location>
        <begin position="58"/>
        <end position="91"/>
    </location>
</feature>
<accession>A0A8K0CUY9</accession>
<name>A0A8K0CUY9_IGNLU</name>
<dbReference type="Proteomes" id="UP000801492">
    <property type="component" value="Unassembled WGS sequence"/>
</dbReference>
<organism evidence="4 5">
    <name type="scientific">Ignelater luminosus</name>
    <name type="common">Cucubano</name>
    <name type="synonym">Pyrophorus luminosus</name>
    <dbReference type="NCBI Taxonomy" id="2038154"/>
    <lineage>
        <taxon>Eukaryota</taxon>
        <taxon>Metazoa</taxon>
        <taxon>Ecdysozoa</taxon>
        <taxon>Arthropoda</taxon>
        <taxon>Hexapoda</taxon>
        <taxon>Insecta</taxon>
        <taxon>Pterygota</taxon>
        <taxon>Neoptera</taxon>
        <taxon>Endopterygota</taxon>
        <taxon>Coleoptera</taxon>
        <taxon>Polyphaga</taxon>
        <taxon>Elateriformia</taxon>
        <taxon>Elateroidea</taxon>
        <taxon>Elateridae</taxon>
        <taxon>Agrypninae</taxon>
        <taxon>Pyrophorini</taxon>
        <taxon>Ignelater</taxon>
    </lineage>
</organism>
<keyword evidence="2" id="KW-1133">Transmembrane helix</keyword>
<sequence length="253" mass="27832">MVFLGLGALLFVVLGSLEFAALDSVPPDLVDNAAVIGSLSLITAALFLIDLGGPKAKKEVSEPAKSHRKVVSKPLESSNNKPPETYAVESEIERLERKEIEALEEHSKKLKSSKDQRNGQNGFAPKITGQNGFKSAAQNGYKKMKDKETPKRFDIYGKDADEFELQKGDVEHEDSKQAERHSPVWSQIRKGQYGKYDVVVPSYLYPKTDSSGDHQEGHPSGPGDPGYVQYTAQRWGQSSQKTPRHSPTQHAGA</sequence>
<keyword evidence="5" id="KW-1185">Reference proteome</keyword>
<dbReference type="AlphaFoldDB" id="A0A8K0CUY9"/>
<dbReference type="OrthoDB" id="8180835at2759"/>
<feature type="region of interest" description="Disordered" evidence="1">
    <location>
        <begin position="105"/>
        <end position="185"/>
    </location>
</feature>
<keyword evidence="2" id="KW-0812">Transmembrane</keyword>
<evidence type="ECO:0000256" key="2">
    <source>
        <dbReference type="SAM" id="Phobius"/>
    </source>
</evidence>
<evidence type="ECO:0000313" key="5">
    <source>
        <dbReference type="Proteomes" id="UP000801492"/>
    </source>
</evidence>
<keyword evidence="2" id="KW-0472">Membrane</keyword>
<feature type="chain" id="PRO_5035422234" evidence="3">
    <location>
        <begin position="16"/>
        <end position="253"/>
    </location>
</feature>
<feature type="compositionally biased region" description="Polar residues" evidence="1">
    <location>
        <begin position="128"/>
        <end position="138"/>
    </location>
</feature>
<protein>
    <submittedName>
        <fullName evidence="4">Uncharacterized protein</fullName>
    </submittedName>
</protein>
<feature type="compositionally biased region" description="Basic and acidic residues" evidence="1">
    <location>
        <begin position="105"/>
        <end position="117"/>
    </location>
</feature>
<feature type="signal peptide" evidence="3">
    <location>
        <begin position="1"/>
        <end position="15"/>
    </location>
</feature>
<feature type="transmembrane region" description="Helical" evidence="2">
    <location>
        <begin position="29"/>
        <end position="49"/>
    </location>
</feature>
<feature type="region of interest" description="Disordered" evidence="1">
    <location>
        <begin position="203"/>
        <end position="253"/>
    </location>
</feature>
<comment type="caution">
    <text evidence="4">The sequence shown here is derived from an EMBL/GenBank/DDBJ whole genome shotgun (WGS) entry which is preliminary data.</text>
</comment>
<proteinExistence type="predicted"/>